<sequence>MSVRRAEGFAVRRWLQLGAASAGMGAALWGLSLAGPQTGVAAADTDGTSSASSSASSSGASGSDSSRSVRSVRTVRSADNPRRTQRISDADERAEIAESGDESTDDGGLETEQPDRDATQAPAAGTEAVNAAAAEPVSAPAAAPSPTRSWQSPYQRWVARSLEAWSADSLAWIASLPAPEQTKEQLEASFFAIRRTFFNQAPTIDPVQISGVLDGPVTGTLGGHDPDGDRLIYVLTRGPKSGTVQISRDGTFTYTPGDDFDGVDAFRVTAIDIGFHTNLLEPLRPVGSNPLRSLINQGAIRFSFDYTEGAEHWTPERREALQNSADALILYFRVLNPVVLAYTVRGQDNPDSTTLASAGSSLISTDPGFWDTVVQHKLATGIDANGAAADGRITWNFGSEWGLGDSVGADEYDFQSTAMHELLHSFGFLSLTGEAGNNENDYWSTLDSFLVNEDGDRPINRRFEWDTDFDPILTGQAGKLYFGGRQASAAYGGYVPFYSPNPWEEGSSGSHTDDATFTLDGALLMNARTGTGPGVRELSAIEVGILRDLGYIVVIPVRVGEP</sequence>
<dbReference type="KEGG" id="madi:A7U43_02925"/>
<dbReference type="OrthoDB" id="1253390at2"/>
<evidence type="ECO:0000313" key="3">
    <source>
        <dbReference type="Proteomes" id="UP000077143"/>
    </source>
</evidence>
<protein>
    <submittedName>
        <fullName evidence="2">Uncharacterized protein</fullName>
    </submittedName>
</protein>
<dbReference type="Gene3D" id="2.60.40.3440">
    <property type="match status" value="1"/>
</dbReference>
<feature type="region of interest" description="Disordered" evidence="1">
    <location>
        <begin position="39"/>
        <end position="150"/>
    </location>
</feature>
<accession>A0A172UHK7</accession>
<evidence type="ECO:0000313" key="2">
    <source>
        <dbReference type="EMBL" id="ANE78431.1"/>
    </source>
</evidence>
<feature type="compositionally biased region" description="Acidic residues" evidence="1">
    <location>
        <begin position="98"/>
        <end position="109"/>
    </location>
</feature>
<dbReference type="Proteomes" id="UP000077143">
    <property type="component" value="Chromosome"/>
</dbReference>
<feature type="compositionally biased region" description="Basic and acidic residues" evidence="1">
    <location>
        <begin position="79"/>
        <end position="96"/>
    </location>
</feature>
<evidence type="ECO:0000256" key="1">
    <source>
        <dbReference type="SAM" id="MobiDB-lite"/>
    </source>
</evidence>
<name>A0A172UHK7_9MYCO</name>
<dbReference type="STRING" id="1682113.A7U43_02925"/>
<proteinExistence type="predicted"/>
<dbReference type="AlphaFoldDB" id="A0A172UHK7"/>
<organism evidence="2 3">
    <name type="scientific">Mycobacterium adipatum</name>
    <dbReference type="NCBI Taxonomy" id="1682113"/>
    <lineage>
        <taxon>Bacteria</taxon>
        <taxon>Bacillati</taxon>
        <taxon>Actinomycetota</taxon>
        <taxon>Actinomycetes</taxon>
        <taxon>Mycobacteriales</taxon>
        <taxon>Mycobacteriaceae</taxon>
        <taxon>Mycobacterium</taxon>
    </lineage>
</organism>
<dbReference type="Pfam" id="PF17963">
    <property type="entry name" value="Big_9"/>
    <property type="match status" value="1"/>
</dbReference>
<keyword evidence="3" id="KW-1185">Reference proteome</keyword>
<feature type="compositionally biased region" description="Low complexity" evidence="1">
    <location>
        <begin position="121"/>
        <end position="147"/>
    </location>
</feature>
<reference evidence="2 3" key="1">
    <citation type="submission" date="2016-05" db="EMBL/GenBank/DDBJ databases">
        <title>Complete genome sequence of a phthalic acid esters degrading Mycobacterium sp. YC-RL4.</title>
        <authorList>
            <person name="Ren L."/>
            <person name="Fan S."/>
            <person name="Ruth N."/>
            <person name="Jia Y."/>
            <person name="Wang J."/>
            <person name="Qiao C."/>
        </authorList>
    </citation>
    <scope>NUCLEOTIDE SEQUENCE [LARGE SCALE GENOMIC DNA]</scope>
    <source>
        <strain evidence="2 3">YC-RL4</strain>
    </source>
</reference>
<dbReference type="EMBL" id="CP015596">
    <property type="protein sequence ID" value="ANE78431.1"/>
    <property type="molecule type" value="Genomic_DNA"/>
</dbReference>
<feature type="compositionally biased region" description="Low complexity" evidence="1">
    <location>
        <begin position="39"/>
        <end position="78"/>
    </location>
</feature>
<gene>
    <name evidence="2" type="ORF">A7U43_02925</name>
</gene>